<protein>
    <submittedName>
        <fullName evidence="1">Uncharacterized protein</fullName>
    </submittedName>
</protein>
<name>A0A1Y2HSC7_9FUNG</name>
<comment type="caution">
    <text evidence="1">The sequence shown here is derived from an EMBL/GenBank/DDBJ whole genome shotgun (WGS) entry which is preliminary data.</text>
</comment>
<sequence>MTSIASCNVVSLHHRLPFFVVVVSPAHRFAFHLVEPAPADSGCLAGCDNLLGLTLLCLFFRIPCTALSFPSYSLSLLKIYTPNNAEIKMTSPFFSHGHCTQTARRAFAKPSKTRAPDNHRAAPHFALRADPYRRKWISLVQNRMQCTCLAE</sequence>
<keyword evidence="2" id="KW-1185">Reference proteome</keyword>
<dbReference type="EMBL" id="MCFL01000012">
    <property type="protein sequence ID" value="ORZ37506.1"/>
    <property type="molecule type" value="Genomic_DNA"/>
</dbReference>
<accession>A0A1Y2HSC7</accession>
<dbReference type="AlphaFoldDB" id="A0A1Y2HSC7"/>
<evidence type="ECO:0000313" key="2">
    <source>
        <dbReference type="Proteomes" id="UP000193411"/>
    </source>
</evidence>
<organism evidence="1 2">
    <name type="scientific">Catenaria anguillulae PL171</name>
    <dbReference type="NCBI Taxonomy" id="765915"/>
    <lineage>
        <taxon>Eukaryota</taxon>
        <taxon>Fungi</taxon>
        <taxon>Fungi incertae sedis</taxon>
        <taxon>Blastocladiomycota</taxon>
        <taxon>Blastocladiomycetes</taxon>
        <taxon>Blastocladiales</taxon>
        <taxon>Catenariaceae</taxon>
        <taxon>Catenaria</taxon>
    </lineage>
</organism>
<gene>
    <name evidence="1" type="ORF">BCR44DRAFT_1034130</name>
</gene>
<dbReference type="Proteomes" id="UP000193411">
    <property type="component" value="Unassembled WGS sequence"/>
</dbReference>
<evidence type="ECO:0000313" key="1">
    <source>
        <dbReference type="EMBL" id="ORZ37506.1"/>
    </source>
</evidence>
<reference evidence="1 2" key="1">
    <citation type="submission" date="2016-07" db="EMBL/GenBank/DDBJ databases">
        <title>Pervasive Adenine N6-methylation of Active Genes in Fungi.</title>
        <authorList>
            <consortium name="DOE Joint Genome Institute"/>
            <person name="Mondo S.J."/>
            <person name="Dannebaum R.O."/>
            <person name="Kuo R.C."/>
            <person name="Labutti K."/>
            <person name="Haridas S."/>
            <person name="Kuo A."/>
            <person name="Salamov A."/>
            <person name="Ahrendt S.R."/>
            <person name="Lipzen A."/>
            <person name="Sullivan W."/>
            <person name="Andreopoulos W.B."/>
            <person name="Clum A."/>
            <person name="Lindquist E."/>
            <person name="Daum C."/>
            <person name="Ramamoorthy G.K."/>
            <person name="Gryganskyi A."/>
            <person name="Culley D."/>
            <person name="Magnuson J.K."/>
            <person name="James T.Y."/>
            <person name="O'Malley M.A."/>
            <person name="Stajich J.E."/>
            <person name="Spatafora J.W."/>
            <person name="Visel A."/>
            <person name="Grigoriev I.V."/>
        </authorList>
    </citation>
    <scope>NUCLEOTIDE SEQUENCE [LARGE SCALE GENOMIC DNA]</scope>
    <source>
        <strain evidence="1 2">PL171</strain>
    </source>
</reference>
<proteinExistence type="predicted"/>